<proteinExistence type="predicted"/>
<feature type="compositionally biased region" description="Basic and acidic residues" evidence="1">
    <location>
        <begin position="137"/>
        <end position="153"/>
    </location>
</feature>
<feature type="compositionally biased region" description="Low complexity" evidence="1">
    <location>
        <begin position="194"/>
        <end position="209"/>
    </location>
</feature>
<dbReference type="Proteomes" id="UP000199361">
    <property type="component" value="Unassembled WGS sequence"/>
</dbReference>
<dbReference type="EMBL" id="FOHX01000012">
    <property type="protein sequence ID" value="SEU34530.1"/>
    <property type="molecule type" value="Genomic_DNA"/>
</dbReference>
<accession>A0A1I0L566</accession>
<keyword evidence="3" id="KW-1185">Reference proteome</keyword>
<feature type="compositionally biased region" description="Low complexity" evidence="1">
    <location>
        <begin position="238"/>
        <end position="252"/>
    </location>
</feature>
<organism evidence="2 3">
    <name type="scientific">Nonomuraea wenchangensis</name>
    <dbReference type="NCBI Taxonomy" id="568860"/>
    <lineage>
        <taxon>Bacteria</taxon>
        <taxon>Bacillati</taxon>
        <taxon>Actinomycetota</taxon>
        <taxon>Actinomycetes</taxon>
        <taxon>Streptosporangiales</taxon>
        <taxon>Streptosporangiaceae</taxon>
        <taxon>Nonomuraea</taxon>
    </lineage>
</organism>
<reference evidence="2 3" key="1">
    <citation type="submission" date="2016-10" db="EMBL/GenBank/DDBJ databases">
        <authorList>
            <person name="de Groot N.N."/>
        </authorList>
    </citation>
    <scope>NUCLEOTIDE SEQUENCE [LARGE SCALE GENOMIC DNA]</scope>
    <source>
        <strain evidence="2 3">CGMCC 4.5598</strain>
    </source>
</reference>
<gene>
    <name evidence="2" type="ORF">SAMN05421811_11269</name>
</gene>
<sequence>MPLPAGDVEIGGMTPWRGVVRGRCRARLRRVGNHDLARFGLLGGMPGLSACGVSPAGSLCARAAGWPVRVGDRLDRVGSRCGRRLTLHGRCRSPAIECGDRLHSLRARRIEVGQAMLSGLSAGGEERHGRGVGLDGARVRGTEQPGRQRDPDRQQCGCRRGSRPSPRTPPAGASCGRADGTATASPAERRSAGRSRAACRTPPAPTIRTARPDGKGRSRTVFPPADPLAALSRRRRLSQSTLRSRSWTSSQRGVGSALL</sequence>
<evidence type="ECO:0000256" key="1">
    <source>
        <dbReference type="SAM" id="MobiDB-lite"/>
    </source>
</evidence>
<name>A0A1I0L566_9ACTN</name>
<evidence type="ECO:0000313" key="2">
    <source>
        <dbReference type="EMBL" id="SEU34530.1"/>
    </source>
</evidence>
<feature type="region of interest" description="Disordered" evidence="1">
    <location>
        <begin position="121"/>
        <end position="259"/>
    </location>
</feature>
<evidence type="ECO:0000313" key="3">
    <source>
        <dbReference type="Proteomes" id="UP000199361"/>
    </source>
</evidence>
<dbReference type="AlphaFoldDB" id="A0A1I0L566"/>
<protein>
    <submittedName>
        <fullName evidence="2">Uncharacterized protein</fullName>
    </submittedName>
</protein>
<dbReference type="STRING" id="568860.SAMN05421811_11269"/>
<feature type="compositionally biased region" description="Low complexity" evidence="1">
    <location>
        <begin position="154"/>
        <end position="174"/>
    </location>
</feature>